<dbReference type="AlphaFoldDB" id="A0A2M6ZFT1"/>
<name>A0A2M6ZFT1_9BACT</name>
<feature type="non-terminal residue" evidence="1">
    <location>
        <position position="42"/>
    </location>
</feature>
<sequence length="42" mass="5205">MNMDYLEFYRLKEVPFANAPDLRFYYDGYQYGHSEERIIHVI</sequence>
<evidence type="ECO:0000313" key="2">
    <source>
        <dbReference type="Proteomes" id="UP000229227"/>
    </source>
</evidence>
<proteinExistence type="predicted"/>
<accession>A0A2M6ZFT1</accession>
<reference evidence="2" key="1">
    <citation type="submission" date="2017-09" db="EMBL/GenBank/DDBJ databases">
        <title>Depth-based differentiation of microbial function through sediment-hosted aquifers and enrichment of novel symbionts in the deep terrestrial subsurface.</title>
        <authorList>
            <person name="Probst A.J."/>
            <person name="Ladd B."/>
            <person name="Jarett J.K."/>
            <person name="Geller-Mcgrath D.E."/>
            <person name="Sieber C.M.K."/>
            <person name="Emerson J.B."/>
            <person name="Anantharaman K."/>
            <person name="Thomas B.C."/>
            <person name="Malmstrom R."/>
            <person name="Stieglmeier M."/>
            <person name="Klingl A."/>
            <person name="Woyke T."/>
            <person name="Ryan C.M."/>
            <person name="Banfield J.F."/>
        </authorList>
    </citation>
    <scope>NUCLEOTIDE SEQUENCE [LARGE SCALE GENOMIC DNA]</scope>
</reference>
<dbReference type="Proteomes" id="UP000229227">
    <property type="component" value="Unassembled WGS sequence"/>
</dbReference>
<dbReference type="EMBL" id="PEWN01000088">
    <property type="protein sequence ID" value="PIU51225.1"/>
    <property type="molecule type" value="Genomic_DNA"/>
</dbReference>
<organism evidence="1 2">
    <name type="scientific">Candidatus Desantisbacteria bacterium CG07_land_8_20_14_0_80_39_15</name>
    <dbReference type="NCBI Taxonomy" id="1974549"/>
    <lineage>
        <taxon>Bacteria</taxon>
        <taxon>Candidatus Desantisiibacteriota</taxon>
    </lineage>
</organism>
<protein>
    <submittedName>
        <fullName evidence="1">AAA family ATPase</fullName>
    </submittedName>
</protein>
<comment type="caution">
    <text evidence="1">The sequence shown here is derived from an EMBL/GenBank/DDBJ whole genome shotgun (WGS) entry which is preliminary data.</text>
</comment>
<gene>
    <name evidence="1" type="ORF">COS91_05555</name>
</gene>
<evidence type="ECO:0000313" key="1">
    <source>
        <dbReference type="EMBL" id="PIU51225.1"/>
    </source>
</evidence>